<name>A0A261RX94_9BORD</name>
<dbReference type="PANTHER" id="PTHR30435">
    <property type="entry name" value="FLAGELLAR PROTEIN"/>
    <property type="match status" value="1"/>
</dbReference>
<dbReference type="InterPro" id="IPR010930">
    <property type="entry name" value="Flg_bb/hook_C_dom"/>
</dbReference>
<evidence type="ECO:0000259" key="6">
    <source>
        <dbReference type="Pfam" id="PF00460"/>
    </source>
</evidence>
<dbReference type="PANTHER" id="PTHR30435:SF1">
    <property type="entry name" value="FLAGELLAR HOOK PROTEIN FLGE"/>
    <property type="match status" value="1"/>
</dbReference>
<evidence type="ECO:0000313" key="10">
    <source>
        <dbReference type="EMBL" id="OZI29716.1"/>
    </source>
</evidence>
<dbReference type="EMBL" id="NEVM01000005">
    <property type="protein sequence ID" value="OZI29716.1"/>
    <property type="molecule type" value="Genomic_DNA"/>
</dbReference>
<dbReference type="InterPro" id="IPR053967">
    <property type="entry name" value="LlgE_F_G-like_D1"/>
</dbReference>
<dbReference type="AlphaFoldDB" id="A0A261RX94"/>
<dbReference type="NCBIfam" id="TIGR03506">
    <property type="entry name" value="FlgEFG_subfam"/>
    <property type="match status" value="1"/>
</dbReference>
<comment type="function">
    <text evidence="5">A flexible structure which links the flagellar filament to the drive apparatus in the basal body.</text>
</comment>
<feature type="domain" description="Flagellar basal body rod protein N-terminal" evidence="6">
    <location>
        <begin position="6"/>
        <end position="33"/>
    </location>
</feature>
<dbReference type="SUPFAM" id="SSF117143">
    <property type="entry name" value="Flagellar hook protein flgE"/>
    <property type="match status" value="1"/>
</dbReference>
<keyword evidence="10" id="KW-0966">Cell projection</keyword>
<gene>
    <name evidence="10" type="ORF">CAL29_16430</name>
</gene>
<keyword evidence="11" id="KW-1185">Reference proteome</keyword>
<evidence type="ECO:0000256" key="5">
    <source>
        <dbReference type="RuleBase" id="RU362116"/>
    </source>
</evidence>
<dbReference type="Proteomes" id="UP000216020">
    <property type="component" value="Unassembled WGS sequence"/>
</dbReference>
<dbReference type="Pfam" id="PF07559">
    <property type="entry name" value="FlgE_D2"/>
    <property type="match status" value="1"/>
</dbReference>
<keyword evidence="10" id="KW-0282">Flagellum</keyword>
<keyword evidence="10" id="KW-0969">Cilium</keyword>
<organism evidence="10 11">
    <name type="scientific">Bordetella genomosp. 10</name>
    <dbReference type="NCBI Taxonomy" id="1416804"/>
    <lineage>
        <taxon>Bacteria</taxon>
        <taxon>Pseudomonadati</taxon>
        <taxon>Pseudomonadota</taxon>
        <taxon>Betaproteobacteria</taxon>
        <taxon>Burkholderiales</taxon>
        <taxon>Alcaligenaceae</taxon>
        <taxon>Bordetella</taxon>
    </lineage>
</organism>
<dbReference type="InterPro" id="IPR037925">
    <property type="entry name" value="FlgE/F/G-like"/>
</dbReference>
<comment type="caution">
    <text evidence="10">The sequence shown here is derived from an EMBL/GenBank/DDBJ whole genome shotgun (WGS) entry which is preliminary data.</text>
</comment>
<dbReference type="GO" id="GO:0009425">
    <property type="term" value="C:bacterial-type flagellum basal body"/>
    <property type="evidence" value="ECO:0007669"/>
    <property type="project" value="UniProtKB-SubCell"/>
</dbReference>
<feature type="domain" description="Flagellar hook protein FlgE D2" evidence="8">
    <location>
        <begin position="151"/>
        <end position="301"/>
    </location>
</feature>
<evidence type="ECO:0000313" key="11">
    <source>
        <dbReference type="Proteomes" id="UP000216020"/>
    </source>
</evidence>
<dbReference type="Pfam" id="PF22692">
    <property type="entry name" value="LlgE_F_G_D1"/>
    <property type="match status" value="1"/>
</dbReference>
<dbReference type="Gene3D" id="2.60.98.20">
    <property type="entry name" value="Flagellar hook protein FlgE"/>
    <property type="match status" value="1"/>
</dbReference>
<evidence type="ECO:0000259" key="8">
    <source>
        <dbReference type="Pfam" id="PF07559"/>
    </source>
</evidence>
<evidence type="ECO:0000256" key="4">
    <source>
        <dbReference type="ARBA" id="ARBA00023143"/>
    </source>
</evidence>
<sequence length="420" mass="43718">MGFGQGLSGLNAAAQNLDVIGNNIANSGTVGFKASSVQFADVYASSRVGLGVKVSAVQQRFTVGTISSGGQYDMAIDGANGFFRTVDSSGNVFYTRNGQFSIDKNLNIVNAQGQYLTGYGTGGIGTAPIQLSLPQANISPQATTTAGFVANLNGNASVIDNTATPFDPANADTYTDTQPMTVYDSLGNSHQLTQYFVKRESEKDPVTNEPIASVYDVYYTLDGAAMSPTTSTGTPAVWGNPTELRFDSAGRLTTNPAVQTVTLADPGGASSPAAPLSVDINYTGTTQYGSDFTSSKTPNGYTSGEFNSISFGTDGSIIASYSNGETQNVGTVVLANFNNVQGLKPVGDNAWSESADSGAAQLGQPGTNGMALIRGQSVEESNVDLSSELVNMIVAQRTYQANTQTIKTQSDVLQNLLQIS</sequence>
<dbReference type="InterPro" id="IPR037058">
    <property type="entry name" value="Falgellar_hook_FlgE_sf"/>
</dbReference>
<evidence type="ECO:0000259" key="7">
    <source>
        <dbReference type="Pfam" id="PF06429"/>
    </source>
</evidence>
<dbReference type="GO" id="GO:0005829">
    <property type="term" value="C:cytosol"/>
    <property type="evidence" value="ECO:0007669"/>
    <property type="project" value="TreeGrafter"/>
</dbReference>
<dbReference type="GO" id="GO:0071978">
    <property type="term" value="P:bacterial-type flagellum-dependent swarming motility"/>
    <property type="evidence" value="ECO:0007669"/>
    <property type="project" value="TreeGrafter"/>
</dbReference>
<dbReference type="Pfam" id="PF06429">
    <property type="entry name" value="Flg_bbr_C"/>
    <property type="match status" value="1"/>
</dbReference>
<dbReference type="NCBIfam" id="NF004238">
    <property type="entry name" value="PRK05682.1-1"/>
    <property type="match status" value="1"/>
</dbReference>
<accession>A0A261RX94</accession>
<evidence type="ECO:0000259" key="9">
    <source>
        <dbReference type="Pfam" id="PF22692"/>
    </source>
</evidence>
<protein>
    <recommendedName>
        <fullName evidence="3 5">Flagellar hook protein FlgE</fullName>
    </recommendedName>
</protein>
<dbReference type="InterPro" id="IPR001444">
    <property type="entry name" value="Flag_bb_rod_N"/>
</dbReference>
<reference evidence="11" key="1">
    <citation type="submission" date="2017-05" db="EMBL/GenBank/DDBJ databases">
        <title>Complete and WGS of Bordetella genogroups.</title>
        <authorList>
            <person name="Spilker T."/>
            <person name="Lipuma J."/>
        </authorList>
    </citation>
    <scope>NUCLEOTIDE SEQUENCE [LARGE SCALE GENOMIC DNA]</scope>
    <source>
        <strain evidence="11">AU16122</strain>
    </source>
</reference>
<dbReference type="Pfam" id="PF00460">
    <property type="entry name" value="Flg_bb_rod"/>
    <property type="match status" value="1"/>
</dbReference>
<dbReference type="InterPro" id="IPR011491">
    <property type="entry name" value="FlgE_D2"/>
</dbReference>
<keyword evidence="4 5" id="KW-0975">Bacterial flagellum</keyword>
<feature type="domain" description="Flagellar basal-body/hook protein C-terminal" evidence="7">
    <location>
        <begin position="376"/>
        <end position="419"/>
    </location>
</feature>
<comment type="similarity">
    <text evidence="2 5">Belongs to the flagella basal body rod proteins family.</text>
</comment>
<comment type="subcellular location">
    <subcellularLocation>
        <location evidence="1 5">Bacterial flagellum basal body</location>
    </subcellularLocation>
</comment>
<dbReference type="InterPro" id="IPR020013">
    <property type="entry name" value="Flagellar_FlgE/F/G"/>
</dbReference>
<feature type="domain" description="Flagellar hook protein FlgE/F/G-like D1" evidence="9">
    <location>
        <begin position="75"/>
        <end position="135"/>
    </location>
</feature>
<dbReference type="RefSeq" id="WP_094854160.1">
    <property type="nucleotide sequence ID" value="NZ_NEVM01000005.1"/>
</dbReference>
<evidence type="ECO:0000256" key="3">
    <source>
        <dbReference type="ARBA" id="ARBA00019015"/>
    </source>
</evidence>
<evidence type="ECO:0000256" key="2">
    <source>
        <dbReference type="ARBA" id="ARBA00009677"/>
    </source>
</evidence>
<dbReference type="OrthoDB" id="8578401at2"/>
<proteinExistence type="inferred from homology"/>
<dbReference type="GO" id="GO:0009424">
    <property type="term" value="C:bacterial-type flagellum hook"/>
    <property type="evidence" value="ECO:0007669"/>
    <property type="project" value="TreeGrafter"/>
</dbReference>
<evidence type="ECO:0000256" key="1">
    <source>
        <dbReference type="ARBA" id="ARBA00004117"/>
    </source>
</evidence>